<reference evidence="1" key="1">
    <citation type="submission" date="2019-11" db="EMBL/GenBank/DDBJ databases">
        <title>Nori genome reveals adaptations in red seaweeds to the harsh intertidal environment.</title>
        <authorList>
            <person name="Wang D."/>
            <person name="Mao Y."/>
        </authorList>
    </citation>
    <scope>NUCLEOTIDE SEQUENCE</scope>
    <source>
        <tissue evidence="1">Gametophyte</tissue>
    </source>
</reference>
<protein>
    <submittedName>
        <fullName evidence="1">Uncharacterized protein</fullName>
    </submittedName>
</protein>
<gene>
    <name evidence="1" type="ORF">I4F81_004667</name>
</gene>
<comment type="caution">
    <text evidence="1">The sequence shown here is derived from an EMBL/GenBank/DDBJ whole genome shotgun (WGS) entry which is preliminary data.</text>
</comment>
<organism evidence="1 2">
    <name type="scientific">Pyropia yezoensis</name>
    <name type="common">Susabi-nori</name>
    <name type="synonym">Porphyra yezoensis</name>
    <dbReference type="NCBI Taxonomy" id="2788"/>
    <lineage>
        <taxon>Eukaryota</taxon>
        <taxon>Rhodophyta</taxon>
        <taxon>Bangiophyceae</taxon>
        <taxon>Bangiales</taxon>
        <taxon>Bangiaceae</taxon>
        <taxon>Pyropia</taxon>
    </lineage>
</organism>
<dbReference type="EMBL" id="CM020618">
    <property type="protein sequence ID" value="KAK1862091.1"/>
    <property type="molecule type" value="Genomic_DNA"/>
</dbReference>
<keyword evidence="2" id="KW-1185">Reference proteome</keyword>
<accession>A0ACC3BWL8</accession>
<evidence type="ECO:0000313" key="2">
    <source>
        <dbReference type="Proteomes" id="UP000798662"/>
    </source>
</evidence>
<proteinExistence type="predicted"/>
<name>A0ACC3BWL8_PYRYE</name>
<sequence length="248" mass="27097">MCTRAAQGQRAHEPPRQRVKATWRPRRGGRGGGYDTADDTPAAAISADSGDAAAAADGGQLCGRLWPTAAFPPPPSPPLVGQCYGSTVCNSAPRGRRAPTRRRRRSRVGLAVANDNASVTSLAGGGVGRRGCAWAVAGHPGLRAARDVRGRWWRRRWRRRRRRRRRLPCHWRFPRPRAERFAGVGAGAAGDGSGGRFGRHVPLDRADVDALPLRRGDCARPPWRTQPQGLARRPRSRHAQRLLTFAPC</sequence>
<evidence type="ECO:0000313" key="1">
    <source>
        <dbReference type="EMBL" id="KAK1862091.1"/>
    </source>
</evidence>
<dbReference type="Proteomes" id="UP000798662">
    <property type="component" value="Chromosome 1"/>
</dbReference>